<accession>A0A6M6JXA5</accession>
<dbReference type="RefSeq" id="WP_172170037.1">
    <property type="nucleotide sequence ID" value="NZ_CP053565.1"/>
</dbReference>
<dbReference type="KEGG" id="pbro:HOP40_34995"/>
<organism evidence="4 5">
    <name type="scientific">Pseudonocardia broussonetiae</name>
    <dbReference type="NCBI Taxonomy" id="2736640"/>
    <lineage>
        <taxon>Bacteria</taxon>
        <taxon>Bacillati</taxon>
        <taxon>Actinomycetota</taxon>
        <taxon>Actinomycetes</taxon>
        <taxon>Pseudonocardiales</taxon>
        <taxon>Pseudonocardiaceae</taxon>
        <taxon>Pseudonocardia</taxon>
    </lineage>
</organism>
<proteinExistence type="predicted"/>
<evidence type="ECO:0000313" key="5">
    <source>
        <dbReference type="Proteomes" id="UP000505377"/>
    </source>
</evidence>
<dbReference type="InterPro" id="IPR013766">
    <property type="entry name" value="Thioredoxin_domain"/>
</dbReference>
<dbReference type="GO" id="GO:0030313">
    <property type="term" value="C:cell envelope"/>
    <property type="evidence" value="ECO:0007669"/>
    <property type="project" value="UniProtKB-SubCell"/>
</dbReference>
<dbReference type="PANTHER" id="PTHR42852:SF13">
    <property type="entry name" value="PROTEIN DIPZ"/>
    <property type="match status" value="1"/>
</dbReference>
<evidence type="ECO:0000256" key="2">
    <source>
        <dbReference type="ARBA" id="ARBA00022748"/>
    </source>
</evidence>
<evidence type="ECO:0000313" key="4">
    <source>
        <dbReference type="EMBL" id="QJY51189.1"/>
    </source>
</evidence>
<geneLocation type="plasmid" evidence="4 5">
    <name>unnamed1</name>
</geneLocation>
<evidence type="ECO:0000256" key="1">
    <source>
        <dbReference type="ARBA" id="ARBA00004196"/>
    </source>
</evidence>
<dbReference type="InterPro" id="IPR013740">
    <property type="entry name" value="Redoxin"/>
</dbReference>
<evidence type="ECO:0000259" key="3">
    <source>
        <dbReference type="PROSITE" id="PS51352"/>
    </source>
</evidence>
<dbReference type="CDD" id="cd02966">
    <property type="entry name" value="TlpA_like_family"/>
    <property type="match status" value="1"/>
</dbReference>
<dbReference type="SUPFAM" id="SSF52833">
    <property type="entry name" value="Thioredoxin-like"/>
    <property type="match status" value="1"/>
</dbReference>
<dbReference type="GO" id="GO:0016491">
    <property type="term" value="F:oxidoreductase activity"/>
    <property type="evidence" value="ECO:0007669"/>
    <property type="project" value="InterPro"/>
</dbReference>
<dbReference type="Pfam" id="PF08534">
    <property type="entry name" value="Redoxin"/>
    <property type="match status" value="1"/>
</dbReference>
<dbReference type="PANTHER" id="PTHR42852">
    <property type="entry name" value="THIOL:DISULFIDE INTERCHANGE PROTEIN DSBE"/>
    <property type="match status" value="1"/>
</dbReference>
<dbReference type="EMBL" id="CP053565">
    <property type="protein sequence ID" value="QJY51189.1"/>
    <property type="molecule type" value="Genomic_DNA"/>
</dbReference>
<gene>
    <name evidence="4" type="ORF">HOP40_34995</name>
</gene>
<dbReference type="InterPro" id="IPR036249">
    <property type="entry name" value="Thioredoxin-like_sf"/>
</dbReference>
<dbReference type="Proteomes" id="UP000505377">
    <property type="component" value="Plasmid unnamed1"/>
</dbReference>
<keyword evidence="4" id="KW-0614">Plasmid</keyword>
<dbReference type="InterPro" id="IPR017937">
    <property type="entry name" value="Thioredoxin_CS"/>
</dbReference>
<comment type="subcellular location">
    <subcellularLocation>
        <location evidence="1">Cell envelope</location>
    </subcellularLocation>
</comment>
<dbReference type="Gene3D" id="3.40.30.10">
    <property type="entry name" value="Glutaredoxin"/>
    <property type="match status" value="1"/>
</dbReference>
<dbReference type="PROSITE" id="PS00194">
    <property type="entry name" value="THIOREDOXIN_1"/>
    <property type="match status" value="1"/>
</dbReference>
<keyword evidence="2" id="KW-0201">Cytochrome c-type biogenesis</keyword>
<dbReference type="InterPro" id="IPR050553">
    <property type="entry name" value="Thioredoxin_ResA/DsbE_sf"/>
</dbReference>
<sequence>MTGERARRRRLWIAALATTAVLALIGLAVFAVSQNASGPDTQRSATSSSSAQGPARVGETFPDFALTTADGEQVTAADLRGRDTILWFTTTYCVPCQEGALAYQPVAQQLGSAAPRMLFVFVDPQEPNSALLDFRTRFGLPDWLMALDSDGLAQRASVQVLDTKIFVDENGTVANIDTAPINDAYLDTVRRLSTAA</sequence>
<name>A0A6M6JXA5_9PSEU</name>
<reference evidence="4 5" key="1">
    <citation type="submission" date="2020-05" db="EMBL/GenBank/DDBJ databases">
        <authorList>
            <person name="Mo P."/>
        </authorList>
    </citation>
    <scope>NUCLEOTIDE SEQUENCE [LARGE SCALE GENOMIC DNA]</scope>
    <source>
        <strain evidence="4 5">Gen01</strain>
        <plasmid evidence="4 5">unnamed1</plasmid>
    </source>
</reference>
<dbReference type="GO" id="GO:0017004">
    <property type="term" value="P:cytochrome complex assembly"/>
    <property type="evidence" value="ECO:0007669"/>
    <property type="project" value="UniProtKB-KW"/>
</dbReference>
<keyword evidence="5" id="KW-1185">Reference proteome</keyword>
<protein>
    <submittedName>
        <fullName evidence="4">TlpA family protein disulfide reductase</fullName>
    </submittedName>
</protein>
<dbReference type="PROSITE" id="PS51352">
    <property type="entry name" value="THIOREDOXIN_2"/>
    <property type="match status" value="1"/>
</dbReference>
<feature type="domain" description="Thioredoxin" evidence="3">
    <location>
        <begin position="55"/>
        <end position="196"/>
    </location>
</feature>
<dbReference type="AlphaFoldDB" id="A0A6M6JXA5"/>